<proteinExistence type="predicted"/>
<feature type="compositionally biased region" description="Low complexity" evidence="1">
    <location>
        <begin position="643"/>
        <end position="659"/>
    </location>
</feature>
<feature type="compositionally biased region" description="Polar residues" evidence="1">
    <location>
        <begin position="558"/>
        <end position="568"/>
    </location>
</feature>
<accession>A0AA40EPE7</accession>
<feature type="compositionally biased region" description="Polar residues" evidence="1">
    <location>
        <begin position="510"/>
        <end position="528"/>
    </location>
</feature>
<sequence length="810" mass="87808">MPRRRKTAPRTIKFNEVYCDGNPVYHHWIVEFPSKSACFYILRCDEHVVHFNQNPLHGAAKHLHGAQHGNMSKDHSLAVELLGHRIPDCTHQLADLNNEMVHEAFQDGYKPLNINQMTKSDRRAYELEHGVSLEAAPASAAPSFPNLKNWDAKKPTAAAKVETPVVGDLHLVFWKRDQKRYPVMILPSQGSLRPCGLRNKSLFDPPAHGPLGKPHKSRGASIMRDAPECYALDAQTRQIVGWAPGFEDGGSRVSEREFPVMFFDGNRRFGWVPLRELLPFDFNDPRYHEVPNFNDAVEYHAKIRGVRSSKKMMAAAGSLDPRTVRAPHRKPIPATNAQHARPRPPPQSQATPAVPSSGPAPTREERAAGTLSNDQQNKASGSGEKEVVERRDGAKPDSRRMAMSDQDKDVEMPDSATSETPLRNESISATLASHPPLRPPPQSQATPAVPSPGPAPTRQECDAGTLSNDQRNKASGYDVKEVVERGDSAKPDSPSMAMSNQDKDIEMFDSATSETPFMSGSISATLASDSPLPDRRASGKLDSPSMGMSEKDNDVPMGNTSEKPTTTIPVGAHPSGRHSDERVSLPLESARTRDLRQGVARNDSRPAVLVASATGTPVQPTHAEPQSTTLQPRPSIDTPPALSPVATPAGSATAPPTLSRPGTGASQPASPGEAHPGSVPSVDAKRERAGGQGECFDVSLYSDASRTVHRLRVDPEAKIASALAGSLTIDPRDVTEAIVEVLETNRSSRTVKLVLTDEGRSQTLVFEAADVGLGQTAGSAHARRFCAWLTGMNRTMTYRNNCLQRAPGAR</sequence>
<feature type="compositionally biased region" description="Polar residues" evidence="1">
    <location>
        <begin position="415"/>
        <end position="431"/>
    </location>
</feature>
<name>A0AA40EPE7_9PEZI</name>
<gene>
    <name evidence="2" type="ORF">B0T18DRAFT_430406</name>
</gene>
<protein>
    <recommendedName>
        <fullName evidence="4">PWWP domain-containing protein</fullName>
    </recommendedName>
</protein>
<dbReference type="AlphaFoldDB" id="A0AA40EPE7"/>
<evidence type="ECO:0000256" key="1">
    <source>
        <dbReference type="SAM" id="MobiDB-lite"/>
    </source>
</evidence>
<dbReference type="EMBL" id="JAUKUD010000005">
    <property type="protein sequence ID" value="KAK0743032.1"/>
    <property type="molecule type" value="Genomic_DNA"/>
</dbReference>
<organism evidence="2 3">
    <name type="scientific">Schizothecium vesticola</name>
    <dbReference type="NCBI Taxonomy" id="314040"/>
    <lineage>
        <taxon>Eukaryota</taxon>
        <taxon>Fungi</taxon>
        <taxon>Dikarya</taxon>
        <taxon>Ascomycota</taxon>
        <taxon>Pezizomycotina</taxon>
        <taxon>Sordariomycetes</taxon>
        <taxon>Sordariomycetidae</taxon>
        <taxon>Sordariales</taxon>
        <taxon>Schizotheciaceae</taxon>
        <taxon>Schizothecium</taxon>
    </lineage>
</organism>
<evidence type="ECO:0008006" key="4">
    <source>
        <dbReference type="Google" id="ProtNLM"/>
    </source>
</evidence>
<evidence type="ECO:0000313" key="3">
    <source>
        <dbReference type="Proteomes" id="UP001172155"/>
    </source>
</evidence>
<feature type="compositionally biased region" description="Polar residues" evidence="1">
    <location>
        <begin position="613"/>
        <end position="632"/>
    </location>
</feature>
<keyword evidence="3" id="KW-1185">Reference proteome</keyword>
<evidence type="ECO:0000313" key="2">
    <source>
        <dbReference type="EMBL" id="KAK0743032.1"/>
    </source>
</evidence>
<feature type="region of interest" description="Disordered" evidence="1">
    <location>
        <begin position="307"/>
        <end position="690"/>
    </location>
</feature>
<dbReference type="CDD" id="cd05162">
    <property type="entry name" value="PWWP"/>
    <property type="match status" value="1"/>
</dbReference>
<comment type="caution">
    <text evidence="2">The sequence shown here is derived from an EMBL/GenBank/DDBJ whole genome shotgun (WGS) entry which is preliminary data.</text>
</comment>
<dbReference type="Proteomes" id="UP001172155">
    <property type="component" value="Unassembled WGS sequence"/>
</dbReference>
<feature type="compositionally biased region" description="Basic and acidic residues" evidence="1">
    <location>
        <begin position="383"/>
        <end position="411"/>
    </location>
</feature>
<reference evidence="2" key="1">
    <citation type="submission" date="2023-06" db="EMBL/GenBank/DDBJ databases">
        <title>Genome-scale phylogeny and comparative genomics of the fungal order Sordariales.</title>
        <authorList>
            <consortium name="Lawrence Berkeley National Laboratory"/>
            <person name="Hensen N."/>
            <person name="Bonometti L."/>
            <person name="Westerberg I."/>
            <person name="Brannstrom I.O."/>
            <person name="Guillou S."/>
            <person name="Cros-Aarteil S."/>
            <person name="Calhoun S."/>
            <person name="Haridas S."/>
            <person name="Kuo A."/>
            <person name="Mondo S."/>
            <person name="Pangilinan J."/>
            <person name="Riley R."/>
            <person name="LaButti K."/>
            <person name="Andreopoulos B."/>
            <person name="Lipzen A."/>
            <person name="Chen C."/>
            <person name="Yanf M."/>
            <person name="Daum C."/>
            <person name="Ng V."/>
            <person name="Clum A."/>
            <person name="Steindorff A."/>
            <person name="Ohm R."/>
            <person name="Martin F."/>
            <person name="Silar P."/>
            <person name="Natvig D."/>
            <person name="Lalanne C."/>
            <person name="Gautier V."/>
            <person name="Ament-velasquez S.L."/>
            <person name="Kruys A."/>
            <person name="Hutchinson M.I."/>
            <person name="Powell A.J."/>
            <person name="Barry K."/>
            <person name="Miller A.N."/>
            <person name="Grigoriev I.V."/>
            <person name="Debuchy R."/>
            <person name="Gladieux P."/>
            <person name="Thoren M.H."/>
            <person name="Johannesson H."/>
        </authorList>
    </citation>
    <scope>NUCLEOTIDE SEQUENCE</scope>
    <source>
        <strain evidence="2">SMH3187-1</strain>
    </source>
</reference>
<feature type="compositionally biased region" description="Basic and acidic residues" evidence="1">
    <location>
        <begin position="478"/>
        <end position="490"/>
    </location>
</feature>
<feature type="compositionally biased region" description="Polar residues" evidence="1">
    <location>
        <begin position="370"/>
        <end position="380"/>
    </location>
</feature>